<dbReference type="InterPro" id="IPR021654">
    <property type="entry name" value="EZH1/EZH2"/>
</dbReference>
<protein>
    <recommendedName>
        <fullName evidence="3">Enhancer of zeste 2 polycomb repressive complex 2 subunit</fullName>
    </recommendedName>
</protein>
<evidence type="ECO:0008006" key="3">
    <source>
        <dbReference type="Google" id="ProtNLM"/>
    </source>
</evidence>
<sequence length="169" mass="20045">MVLTGKRSDKGPACWKRRVKSEYMRLRQQKRFRRADEVKSMFNSNRQKIVERTDTLNQEWKTRRIQPVHIMTSVSSLRASREVSRLPVYEFRVKESAIIARAPAEDEDTPPRKKKRKHRLWATHCRKIQLKKGQNRPARPQQNPDRTRSAECVLCCRRVVQSRVQLPAV</sequence>
<evidence type="ECO:0000313" key="1">
    <source>
        <dbReference type="Ensembl" id="ENSXCOP00000021185.1"/>
    </source>
</evidence>
<dbReference type="Pfam" id="PF11616">
    <property type="entry name" value="EZH2_WD-Binding"/>
    <property type="match status" value="1"/>
</dbReference>
<dbReference type="Ensembl" id="ENSXCOT00000021445.1">
    <property type="protein sequence ID" value="ENSXCOP00000021185.1"/>
    <property type="gene ID" value="ENSXCOG00000015853.1"/>
</dbReference>
<proteinExistence type="predicted"/>
<dbReference type="AlphaFoldDB" id="A0A3B5MCB7"/>
<reference evidence="1" key="1">
    <citation type="submission" date="2025-08" db="UniProtKB">
        <authorList>
            <consortium name="Ensembl"/>
        </authorList>
    </citation>
    <scope>IDENTIFICATION</scope>
</reference>
<reference evidence="1" key="2">
    <citation type="submission" date="2025-09" db="UniProtKB">
        <authorList>
            <consortium name="Ensembl"/>
        </authorList>
    </citation>
    <scope>IDENTIFICATION</scope>
</reference>
<evidence type="ECO:0000313" key="2">
    <source>
        <dbReference type="Proteomes" id="UP000261380"/>
    </source>
</evidence>
<dbReference type="GO" id="GO:0046976">
    <property type="term" value="F:histone H3K27 methyltransferase activity"/>
    <property type="evidence" value="ECO:0007669"/>
    <property type="project" value="InterPro"/>
</dbReference>
<dbReference type="GeneTree" id="ENSGT00940000155013"/>
<organism evidence="1 2">
    <name type="scientific">Xiphophorus couchianus</name>
    <name type="common">Monterrey platyfish</name>
    <dbReference type="NCBI Taxonomy" id="32473"/>
    <lineage>
        <taxon>Eukaryota</taxon>
        <taxon>Metazoa</taxon>
        <taxon>Chordata</taxon>
        <taxon>Craniata</taxon>
        <taxon>Vertebrata</taxon>
        <taxon>Euteleostomi</taxon>
        <taxon>Actinopterygii</taxon>
        <taxon>Neopterygii</taxon>
        <taxon>Teleostei</taxon>
        <taxon>Neoteleostei</taxon>
        <taxon>Acanthomorphata</taxon>
        <taxon>Ovalentaria</taxon>
        <taxon>Atherinomorphae</taxon>
        <taxon>Cyprinodontiformes</taxon>
        <taxon>Poeciliidae</taxon>
        <taxon>Poeciliinae</taxon>
        <taxon>Xiphophorus</taxon>
    </lineage>
</organism>
<name>A0A3B5MCB7_9TELE</name>
<dbReference type="Proteomes" id="UP000261380">
    <property type="component" value="Unplaced"/>
</dbReference>
<dbReference type="STRING" id="32473.ENSXCOP00000021185"/>
<accession>A0A3B5MCB7</accession>
<keyword evidence="2" id="KW-1185">Reference proteome</keyword>